<dbReference type="Pfam" id="PF01284">
    <property type="entry name" value="MARVEL"/>
    <property type="match status" value="1"/>
</dbReference>
<feature type="transmembrane region" description="Helical" evidence="7">
    <location>
        <begin position="96"/>
        <end position="114"/>
    </location>
</feature>
<dbReference type="InterPro" id="IPR050578">
    <property type="entry name" value="MARVEL-CKLF_proteins"/>
</dbReference>
<dbReference type="PROSITE" id="PS51225">
    <property type="entry name" value="MARVEL"/>
    <property type="match status" value="1"/>
</dbReference>
<proteinExistence type="predicted"/>
<comment type="subcellular location">
    <subcellularLocation>
        <location evidence="1">Membrane</location>
        <topology evidence="1">Multi-pass membrane protein</topology>
    </subcellularLocation>
</comment>
<dbReference type="GO" id="GO:0016020">
    <property type="term" value="C:membrane"/>
    <property type="evidence" value="ECO:0007669"/>
    <property type="project" value="UniProtKB-SubCell"/>
</dbReference>
<dbReference type="PANTHER" id="PTHR22776">
    <property type="entry name" value="MARVEL-CONTAINING POTENTIAL LIPID RAFT-ASSOCIATED PROTEIN"/>
    <property type="match status" value="1"/>
</dbReference>
<feature type="transmembrane region" description="Helical" evidence="7">
    <location>
        <begin position="56"/>
        <end position="76"/>
    </location>
</feature>
<evidence type="ECO:0000256" key="1">
    <source>
        <dbReference type="ARBA" id="ARBA00004141"/>
    </source>
</evidence>
<sequence length="253" mass="27697">MPYQGDSHPAPARFTTNCSYLIKWPGVLILVQNICCILAFVLGISGAMEWRVGRGHGFFIFVVFLSMLSCNTWLLVRVLHLDSMFKRKVNWNIAGLVHNGINAIFMMVASCVILETASGARPLRAAGVFGFLGFSAFLAGLIWEAIIWRTKRDSEVGLQSATVIRGLEREQSQDSEQSDGVAAMENEEDVSFVGIKPRPVSSFLEQQSGNTTQVSTPMLMVPQEDKENSGSHRSSSAASSTQGEWQMASTISA</sequence>
<accession>A0A0P4VQW2</accession>
<feature type="compositionally biased region" description="Polar residues" evidence="6">
    <location>
        <begin position="204"/>
        <end position="216"/>
    </location>
</feature>
<dbReference type="PANTHER" id="PTHR22776:SF49">
    <property type="entry name" value="MARVEL DOMAIN-CONTAINING PROTEIN"/>
    <property type="match status" value="1"/>
</dbReference>
<keyword evidence="2 5" id="KW-0812">Transmembrane</keyword>
<evidence type="ECO:0000256" key="7">
    <source>
        <dbReference type="SAM" id="Phobius"/>
    </source>
</evidence>
<evidence type="ECO:0000313" key="9">
    <source>
        <dbReference type="EMBL" id="JAI57543.1"/>
    </source>
</evidence>
<feature type="transmembrane region" description="Helical" evidence="7">
    <location>
        <begin position="126"/>
        <end position="148"/>
    </location>
</feature>
<evidence type="ECO:0000256" key="6">
    <source>
        <dbReference type="SAM" id="MobiDB-lite"/>
    </source>
</evidence>
<dbReference type="EMBL" id="GDRN01106631">
    <property type="protein sequence ID" value="JAI57543.1"/>
    <property type="molecule type" value="Transcribed_RNA"/>
</dbReference>
<dbReference type="EMBL" id="GDRN01106634">
    <property type="protein sequence ID" value="JAI57542.1"/>
    <property type="molecule type" value="Transcribed_RNA"/>
</dbReference>
<organism evidence="9">
    <name type="scientific">Scylla olivacea</name>
    <name type="common">Orange mud crab</name>
    <name type="synonym">Cancer olivacea</name>
    <dbReference type="NCBI Taxonomy" id="85551"/>
    <lineage>
        <taxon>Eukaryota</taxon>
        <taxon>Metazoa</taxon>
        <taxon>Ecdysozoa</taxon>
        <taxon>Arthropoda</taxon>
        <taxon>Crustacea</taxon>
        <taxon>Multicrustacea</taxon>
        <taxon>Malacostraca</taxon>
        <taxon>Eumalacostraca</taxon>
        <taxon>Eucarida</taxon>
        <taxon>Decapoda</taxon>
        <taxon>Pleocyemata</taxon>
        <taxon>Brachyura</taxon>
        <taxon>Eubrachyura</taxon>
        <taxon>Portunoidea</taxon>
        <taxon>Portunidae</taxon>
        <taxon>Portuninae</taxon>
        <taxon>Scylla</taxon>
    </lineage>
</organism>
<keyword evidence="3 7" id="KW-1133">Transmembrane helix</keyword>
<name>A0A0P4VQW2_SCYOL</name>
<evidence type="ECO:0000256" key="3">
    <source>
        <dbReference type="ARBA" id="ARBA00022989"/>
    </source>
</evidence>
<evidence type="ECO:0000256" key="5">
    <source>
        <dbReference type="PROSITE-ProRule" id="PRU00581"/>
    </source>
</evidence>
<feature type="domain" description="MARVEL" evidence="8">
    <location>
        <begin position="20"/>
        <end position="149"/>
    </location>
</feature>
<evidence type="ECO:0000259" key="8">
    <source>
        <dbReference type="PROSITE" id="PS51225"/>
    </source>
</evidence>
<keyword evidence="4 5" id="KW-0472">Membrane</keyword>
<feature type="compositionally biased region" description="Polar residues" evidence="6">
    <location>
        <begin position="241"/>
        <end position="253"/>
    </location>
</feature>
<evidence type="ECO:0000256" key="2">
    <source>
        <dbReference type="ARBA" id="ARBA00022692"/>
    </source>
</evidence>
<dbReference type="InterPro" id="IPR008253">
    <property type="entry name" value="Marvel"/>
</dbReference>
<evidence type="ECO:0000256" key="4">
    <source>
        <dbReference type="ARBA" id="ARBA00023136"/>
    </source>
</evidence>
<protein>
    <recommendedName>
        <fullName evidence="8">MARVEL domain-containing protein</fullName>
    </recommendedName>
</protein>
<feature type="compositionally biased region" description="Low complexity" evidence="6">
    <location>
        <begin position="231"/>
        <end position="240"/>
    </location>
</feature>
<feature type="region of interest" description="Disordered" evidence="6">
    <location>
        <begin position="204"/>
        <end position="253"/>
    </location>
</feature>
<dbReference type="AlphaFoldDB" id="A0A0P4VQW2"/>
<feature type="transmembrane region" description="Helical" evidence="7">
    <location>
        <begin position="20"/>
        <end position="44"/>
    </location>
</feature>
<reference evidence="9" key="1">
    <citation type="submission" date="2015-09" db="EMBL/GenBank/DDBJ databases">
        <title>Scylla olivacea transcriptome.</title>
        <authorList>
            <person name="Ikhwanuddin M."/>
        </authorList>
    </citation>
    <scope>NUCLEOTIDE SEQUENCE</scope>
</reference>